<accession>A0ABV2SI91</accession>
<name>A0ABV2SI91_9GAMM</name>
<reference evidence="1 2" key="1">
    <citation type="submission" date="2024-06" db="EMBL/GenBank/DDBJ databases">
        <title>Genomic Encyclopedia of Type Strains, Phase V (KMG-V): Genome sequencing to study the core and pangenomes of soil and plant-associated prokaryotes.</title>
        <authorList>
            <person name="Whitman W."/>
        </authorList>
    </citation>
    <scope>NUCLEOTIDE SEQUENCE [LARGE SCALE GENOMIC DNA]</scope>
    <source>
        <strain evidence="1 2">NE40</strain>
    </source>
</reference>
<dbReference type="Proteomes" id="UP001549366">
    <property type="component" value="Unassembled WGS sequence"/>
</dbReference>
<dbReference type="InterPro" id="IPR025346">
    <property type="entry name" value="DUF4250"/>
</dbReference>
<dbReference type="EMBL" id="JBEWTB010000002">
    <property type="protein sequence ID" value="MET4757497.1"/>
    <property type="molecule type" value="Genomic_DNA"/>
</dbReference>
<protein>
    <submittedName>
        <fullName evidence="1">Uncharacterized protein</fullName>
    </submittedName>
</protein>
<comment type="caution">
    <text evidence="1">The sequence shown here is derived from an EMBL/GenBank/DDBJ whole genome shotgun (WGS) entry which is preliminary data.</text>
</comment>
<gene>
    <name evidence="1" type="ORF">V5J35_002689</name>
</gene>
<proteinExistence type="predicted"/>
<dbReference type="Pfam" id="PF14056">
    <property type="entry name" value="DUF4250"/>
    <property type="match status" value="1"/>
</dbReference>
<organism evidence="1 2">
    <name type="scientific">Endozoicomonas lisbonensis</name>
    <dbReference type="NCBI Taxonomy" id="3120522"/>
    <lineage>
        <taxon>Bacteria</taxon>
        <taxon>Pseudomonadati</taxon>
        <taxon>Pseudomonadota</taxon>
        <taxon>Gammaproteobacteria</taxon>
        <taxon>Oceanospirillales</taxon>
        <taxon>Endozoicomonadaceae</taxon>
        <taxon>Endozoicomonas</taxon>
    </lineage>
</organism>
<evidence type="ECO:0000313" key="2">
    <source>
        <dbReference type="Proteomes" id="UP001549366"/>
    </source>
</evidence>
<keyword evidence="2" id="KW-1185">Reference proteome</keyword>
<sequence length="112" mass="13308">MIGSCIRSGGCILITIDLYSSRYVLNFRKPLKYECLMAHTCQKREAQFMELNHPERLEPHILLGIANERLRHDCKNLQQLSDDLDVPVKQLERLMKQIHYHYQIKNNQFTHD</sequence>
<evidence type="ECO:0000313" key="1">
    <source>
        <dbReference type="EMBL" id="MET4757497.1"/>
    </source>
</evidence>